<protein>
    <submittedName>
        <fullName evidence="5">IS3 family transposase</fullName>
    </submittedName>
</protein>
<evidence type="ECO:0000256" key="3">
    <source>
        <dbReference type="SAM" id="MobiDB-lite"/>
    </source>
</evidence>
<dbReference type="Pfam" id="PF00665">
    <property type="entry name" value="rve"/>
    <property type="match status" value="1"/>
</dbReference>
<comment type="similarity">
    <text evidence="1">Belongs to the transposase 8 family.</text>
</comment>
<dbReference type="AlphaFoldDB" id="A0A431UYL0"/>
<accession>A0A431UYL0</accession>
<dbReference type="InterPro" id="IPR009057">
    <property type="entry name" value="Homeodomain-like_sf"/>
</dbReference>
<dbReference type="InterPro" id="IPR050900">
    <property type="entry name" value="Transposase_IS3/IS150/IS904"/>
</dbReference>
<dbReference type="GO" id="GO:0003677">
    <property type="term" value="F:DNA binding"/>
    <property type="evidence" value="ECO:0007669"/>
    <property type="project" value="InterPro"/>
</dbReference>
<evidence type="ECO:0000259" key="4">
    <source>
        <dbReference type="PROSITE" id="PS50994"/>
    </source>
</evidence>
<reference evidence="5 6" key="1">
    <citation type="submission" date="2018-12" db="EMBL/GenBank/DDBJ databases">
        <authorList>
            <person name="Yu L."/>
        </authorList>
    </citation>
    <scope>NUCLEOTIDE SEQUENCE [LARGE SCALE GENOMIC DNA]</scope>
    <source>
        <strain evidence="5 6">11S</strain>
    </source>
</reference>
<dbReference type="PROSITE" id="PS50994">
    <property type="entry name" value="INTEGRASE"/>
    <property type="match status" value="1"/>
</dbReference>
<dbReference type="GO" id="GO:0004803">
    <property type="term" value="F:transposase activity"/>
    <property type="evidence" value="ECO:0007669"/>
    <property type="project" value="InterPro"/>
</dbReference>
<feature type="domain" description="Integrase catalytic" evidence="4">
    <location>
        <begin position="300"/>
        <end position="468"/>
    </location>
</feature>
<dbReference type="InterPro" id="IPR036397">
    <property type="entry name" value="RNaseH_sf"/>
</dbReference>
<gene>
    <name evidence="5" type="ORF">EKG36_20400</name>
</gene>
<dbReference type="InterPro" id="IPR002514">
    <property type="entry name" value="Transposase_8"/>
</dbReference>
<comment type="caution">
    <text evidence="5">The sequence shown here is derived from an EMBL/GenBank/DDBJ whole genome shotgun (WGS) entry which is preliminary data.</text>
</comment>
<dbReference type="RefSeq" id="WP_126487112.1">
    <property type="nucleotide sequence ID" value="NZ_RXNS01000045.1"/>
</dbReference>
<evidence type="ECO:0000256" key="1">
    <source>
        <dbReference type="ARBA" id="ARBA00009964"/>
    </source>
</evidence>
<name>A0A431UYL0_9GAMM</name>
<evidence type="ECO:0000313" key="5">
    <source>
        <dbReference type="EMBL" id="RTQ96951.1"/>
    </source>
</evidence>
<dbReference type="Gene3D" id="3.30.420.10">
    <property type="entry name" value="Ribonuclease H-like superfamily/Ribonuclease H"/>
    <property type="match status" value="1"/>
</dbReference>
<dbReference type="EMBL" id="RXNS01000045">
    <property type="protein sequence ID" value="RTQ96951.1"/>
    <property type="molecule type" value="Genomic_DNA"/>
</dbReference>
<sequence>MRYPAERKEAILQKMAPPMSLTIPELAEQEGISAATLYNWRKQARARGQVLPSRSTQPDQWTSQEKFRIVLETAPMNEAEFAAYCRERGLYPEQVEAWRDACMNANADAAEQSKQQRQARKEEQKRLRKLERELRRKDKALAETAALLTLSKKAEAIWGDQRRGRLTSLPDRQRIVTLVQDAQRDGARLAKACQVMGINVRTYYRWVAEGEVTADRRPDADRPEPANKLSPEEREAVVALCNAPEYRSRPPAFIVADQADKGRYLASESTMYRVLHEVGQQHHRGRQQAPQRKRSPTTHQATAPNRLWCWDISWLPGPARGTWWYLYLIMDVFSRKIVGHEVYETENGELAGELIQKACWREHLTDRHKPLILHSDNGSPMKAATFLEKLYDLGIIPSYSRPRVSNDNAFAESAFKTLKYRPGFPVDGFATLVEAQSWVQQFTEWYNHEHRHSALRYVTPSQRHSGEAEDILARRRDVFEAAKQRHPERWAGDIRNLSLPEIVHLNPERVPMSQASGF</sequence>
<dbReference type="PANTHER" id="PTHR46889">
    <property type="entry name" value="TRANSPOSASE INSF FOR INSERTION SEQUENCE IS3B-RELATED"/>
    <property type="match status" value="1"/>
</dbReference>
<dbReference type="SUPFAM" id="SSF46689">
    <property type="entry name" value="Homeodomain-like"/>
    <property type="match status" value="2"/>
</dbReference>
<keyword evidence="2" id="KW-0175">Coiled coil</keyword>
<dbReference type="InterPro" id="IPR012337">
    <property type="entry name" value="RNaseH-like_sf"/>
</dbReference>
<evidence type="ECO:0000313" key="6">
    <source>
        <dbReference type="Proteomes" id="UP000267400"/>
    </source>
</evidence>
<dbReference type="GO" id="GO:0015074">
    <property type="term" value="P:DNA integration"/>
    <property type="evidence" value="ECO:0007669"/>
    <property type="project" value="InterPro"/>
</dbReference>
<evidence type="ECO:0000256" key="2">
    <source>
        <dbReference type="SAM" id="Coils"/>
    </source>
</evidence>
<dbReference type="SUPFAM" id="SSF53098">
    <property type="entry name" value="Ribonuclease H-like"/>
    <property type="match status" value="1"/>
</dbReference>
<dbReference type="Proteomes" id="UP000267400">
    <property type="component" value="Unassembled WGS sequence"/>
</dbReference>
<keyword evidence="6" id="KW-1185">Reference proteome</keyword>
<proteinExistence type="inferred from homology"/>
<feature type="compositionally biased region" description="Basic residues" evidence="3">
    <location>
        <begin position="281"/>
        <end position="296"/>
    </location>
</feature>
<dbReference type="InterPro" id="IPR048020">
    <property type="entry name" value="Transpos_IS3"/>
</dbReference>
<dbReference type="PANTHER" id="PTHR46889:SF4">
    <property type="entry name" value="TRANSPOSASE INSO FOR INSERTION SEQUENCE ELEMENT IS911B-RELATED"/>
    <property type="match status" value="1"/>
</dbReference>
<feature type="region of interest" description="Disordered" evidence="3">
    <location>
        <begin position="279"/>
        <end position="300"/>
    </location>
</feature>
<dbReference type="OrthoDB" id="9813126at2"/>
<dbReference type="Pfam" id="PF01527">
    <property type="entry name" value="HTH_Tnp_1"/>
    <property type="match status" value="1"/>
</dbReference>
<dbReference type="InterPro" id="IPR001584">
    <property type="entry name" value="Integrase_cat-core"/>
</dbReference>
<dbReference type="GO" id="GO:0006313">
    <property type="term" value="P:DNA transposition"/>
    <property type="evidence" value="ECO:0007669"/>
    <property type="project" value="InterPro"/>
</dbReference>
<organism evidence="5 6">
    <name type="scientific">Halomonas nitroreducens</name>
    <dbReference type="NCBI Taxonomy" id="447425"/>
    <lineage>
        <taxon>Bacteria</taxon>
        <taxon>Pseudomonadati</taxon>
        <taxon>Pseudomonadota</taxon>
        <taxon>Gammaproteobacteria</taxon>
        <taxon>Oceanospirillales</taxon>
        <taxon>Halomonadaceae</taxon>
        <taxon>Halomonas</taxon>
    </lineage>
</organism>
<feature type="coiled-coil region" evidence="2">
    <location>
        <begin position="106"/>
        <end position="147"/>
    </location>
</feature>
<dbReference type="NCBIfam" id="NF033516">
    <property type="entry name" value="transpos_IS3"/>
    <property type="match status" value="1"/>
</dbReference>